<protein>
    <submittedName>
        <fullName evidence="3">Cell surface glycoprotein</fullName>
    </submittedName>
</protein>
<sequence>MNRQEVAALLAYAVKLAPHTAPADQAAAEERLDQWADLLADVPPTAPHPNGRHWDASQVVFHHVRTSPYPIKPVDVTGPWLTFRRDVLGRHTDPVPAVDPDDPEAYRSELLGARYAVATGAVAATTYRELTGGPHPDVADRLTALSSSIPDHVEEVLDRHRPRKAARRAAIKAGRPDALAVTCAWCGAEPDAPCTQRAIGPKAEHGTRTERANPHPTRLDRAALDQNLDRQEFAA</sequence>
<dbReference type="AlphaFoldDB" id="A0AAU2H5J7"/>
<reference evidence="3" key="1">
    <citation type="submission" date="2022-10" db="EMBL/GenBank/DDBJ databases">
        <title>The complete genomes of actinobacterial strains from the NBC collection.</title>
        <authorList>
            <person name="Joergensen T.S."/>
            <person name="Alvarez Arevalo M."/>
            <person name="Sterndorff E.B."/>
            <person name="Faurdal D."/>
            <person name="Vuksanovic O."/>
            <person name="Mourched A.-S."/>
            <person name="Charusanti P."/>
            <person name="Shaw S."/>
            <person name="Blin K."/>
            <person name="Weber T."/>
        </authorList>
    </citation>
    <scope>NUCLEOTIDE SEQUENCE</scope>
    <source>
        <strain evidence="3">NBC_00060</strain>
    </source>
</reference>
<dbReference type="EMBL" id="CP108253">
    <property type="protein sequence ID" value="WTU42668.1"/>
    <property type="molecule type" value="Genomic_DNA"/>
</dbReference>
<organism evidence="3">
    <name type="scientific">Streptomyces sp. NBC_00060</name>
    <dbReference type="NCBI Taxonomy" id="2975636"/>
    <lineage>
        <taxon>Bacteria</taxon>
        <taxon>Bacillati</taxon>
        <taxon>Actinomycetota</taxon>
        <taxon>Actinomycetes</taxon>
        <taxon>Kitasatosporales</taxon>
        <taxon>Streptomycetaceae</taxon>
        <taxon>Streptomyces</taxon>
    </lineage>
</organism>
<proteinExistence type="predicted"/>
<gene>
    <name evidence="3" type="ORF">OHV25_25365</name>
</gene>
<evidence type="ECO:0000259" key="2">
    <source>
        <dbReference type="Pfam" id="PF24623"/>
    </source>
</evidence>
<feature type="region of interest" description="Disordered" evidence="1">
    <location>
        <begin position="196"/>
        <end position="235"/>
    </location>
</feature>
<dbReference type="Pfam" id="PF24623">
    <property type="entry name" value="Phage_zn_bind_8"/>
    <property type="match status" value="1"/>
</dbReference>
<feature type="domain" description="DNA-binding phage zinc finger" evidence="2">
    <location>
        <begin position="171"/>
        <end position="223"/>
    </location>
</feature>
<accession>A0AAU2H5J7</accession>
<name>A0AAU2H5J7_9ACTN</name>
<evidence type="ECO:0000313" key="3">
    <source>
        <dbReference type="EMBL" id="WTU42668.1"/>
    </source>
</evidence>
<dbReference type="InterPro" id="IPR056911">
    <property type="entry name" value="Phage_Znf_bind_put"/>
</dbReference>
<evidence type="ECO:0000256" key="1">
    <source>
        <dbReference type="SAM" id="MobiDB-lite"/>
    </source>
</evidence>
<feature type="compositionally biased region" description="Basic and acidic residues" evidence="1">
    <location>
        <begin position="202"/>
        <end position="235"/>
    </location>
</feature>